<name>A0AAW6TVR5_9BACT</name>
<organism evidence="3 4">
    <name type="scientific">Anaerobaca lacustris</name>
    <dbReference type="NCBI Taxonomy" id="3044600"/>
    <lineage>
        <taxon>Bacteria</taxon>
        <taxon>Pseudomonadati</taxon>
        <taxon>Planctomycetota</taxon>
        <taxon>Phycisphaerae</taxon>
        <taxon>Sedimentisphaerales</taxon>
        <taxon>Anaerobacaceae</taxon>
        <taxon>Anaerobaca</taxon>
    </lineage>
</organism>
<feature type="chain" id="PRO_5043689522" evidence="1">
    <location>
        <begin position="32"/>
        <end position="448"/>
    </location>
</feature>
<dbReference type="SMART" id="SM00564">
    <property type="entry name" value="PQQ"/>
    <property type="match status" value="7"/>
</dbReference>
<evidence type="ECO:0000259" key="2">
    <source>
        <dbReference type="Pfam" id="PF13360"/>
    </source>
</evidence>
<feature type="domain" description="Pyrrolo-quinoline quinone repeat" evidence="2">
    <location>
        <begin position="281"/>
        <end position="410"/>
    </location>
</feature>
<dbReference type="SUPFAM" id="SSF50998">
    <property type="entry name" value="Quinoprotein alcohol dehydrogenase-like"/>
    <property type="match status" value="1"/>
</dbReference>
<dbReference type="Gene3D" id="2.130.10.10">
    <property type="entry name" value="YVTN repeat-like/Quinoprotein amine dehydrogenase"/>
    <property type="match status" value="1"/>
</dbReference>
<keyword evidence="1" id="KW-0732">Signal</keyword>
<dbReference type="RefSeq" id="WP_349244114.1">
    <property type="nucleotide sequence ID" value="NZ_JASCXX010000006.1"/>
</dbReference>
<dbReference type="SUPFAM" id="SSF63829">
    <property type="entry name" value="Calcium-dependent phosphotriesterase"/>
    <property type="match status" value="1"/>
</dbReference>
<dbReference type="Gene3D" id="2.40.128.630">
    <property type="match status" value="1"/>
</dbReference>
<dbReference type="EMBL" id="JASCXX010000006">
    <property type="protein sequence ID" value="MDI6448705.1"/>
    <property type="molecule type" value="Genomic_DNA"/>
</dbReference>
<proteinExistence type="predicted"/>
<dbReference type="Pfam" id="PF13360">
    <property type="entry name" value="PQQ_2"/>
    <property type="match status" value="2"/>
</dbReference>
<keyword evidence="4" id="KW-1185">Reference proteome</keyword>
<evidence type="ECO:0000313" key="4">
    <source>
        <dbReference type="Proteomes" id="UP001431776"/>
    </source>
</evidence>
<dbReference type="InterPro" id="IPR015943">
    <property type="entry name" value="WD40/YVTN_repeat-like_dom_sf"/>
</dbReference>
<dbReference type="InterPro" id="IPR018391">
    <property type="entry name" value="PQQ_b-propeller_rpt"/>
</dbReference>
<sequence length="448" mass="47034">MNTKTSIVLLACAGVLTFTLTQLPIVPTALADPNTAHPEFDLAGQWPSLGGDYTRSGMSPNEGLIEPAGEWTREIGGAVVGSATVGHDGRVHVACEDGRLYALDAGGTPLWTADVNTPLLSAPSIGPDGRLFVGGRDGKLYSFDPNGRAGWTYAVGGEIYSSPAVASNGNVYFGSTHGRLHAFTADGGKRWSFQTEASANLQGAVFASPSIGADGTVYIAGLYDPTLYALDPADGSVKWACSFALYPENANDPNSAKTGGWPFTSPVVGPDGTIYQTLLYDSHLYAIEPDDGTIRWSVDLLETPVIDKTAMDFDPDADGWSEPVVGPDGTIYVSLDDPYLRAVDPSGILKWTIRLGDLGGFTLTVDANGLVYAACDDGCVYVVDADGRQIGRWQTAGWPAYPIVTADGAVLVTNSQDDSMLITDAANTVQTLSVDSLQEPAPEPAAAQ</sequence>
<evidence type="ECO:0000256" key="1">
    <source>
        <dbReference type="SAM" id="SignalP"/>
    </source>
</evidence>
<feature type="signal peptide" evidence="1">
    <location>
        <begin position="1"/>
        <end position="31"/>
    </location>
</feature>
<dbReference type="PANTHER" id="PTHR34512:SF30">
    <property type="entry name" value="OUTER MEMBRANE PROTEIN ASSEMBLY FACTOR BAMB"/>
    <property type="match status" value="1"/>
</dbReference>
<dbReference type="Proteomes" id="UP001431776">
    <property type="component" value="Unassembled WGS sequence"/>
</dbReference>
<evidence type="ECO:0000313" key="3">
    <source>
        <dbReference type="EMBL" id="MDI6448705.1"/>
    </source>
</evidence>
<comment type="caution">
    <text evidence="3">The sequence shown here is derived from an EMBL/GenBank/DDBJ whole genome shotgun (WGS) entry which is preliminary data.</text>
</comment>
<gene>
    <name evidence="3" type="ORF">QJ522_06585</name>
</gene>
<dbReference type="Gene3D" id="2.40.10.480">
    <property type="match status" value="1"/>
</dbReference>
<feature type="domain" description="Pyrrolo-quinoline quinone repeat" evidence="2">
    <location>
        <begin position="97"/>
        <end position="243"/>
    </location>
</feature>
<dbReference type="InterPro" id="IPR002372">
    <property type="entry name" value="PQQ_rpt_dom"/>
</dbReference>
<accession>A0AAW6TVR5</accession>
<dbReference type="AlphaFoldDB" id="A0AAW6TVR5"/>
<protein>
    <submittedName>
        <fullName evidence="3">PQQ-binding-like beta-propeller repeat protein</fullName>
    </submittedName>
</protein>
<reference evidence="3" key="1">
    <citation type="submission" date="2023-05" db="EMBL/GenBank/DDBJ databases">
        <title>Anaerotaeda fermentans gen. nov., sp. nov., a novel anaerobic planctomycete of the new family within the order Sedimentisphaerales isolated from Taman Peninsula, Russia.</title>
        <authorList>
            <person name="Khomyakova M.A."/>
            <person name="Merkel A.Y."/>
            <person name="Slobodkin A.I."/>
        </authorList>
    </citation>
    <scope>NUCLEOTIDE SEQUENCE</scope>
    <source>
        <strain evidence="3">M17dextr</strain>
    </source>
</reference>
<dbReference type="InterPro" id="IPR011047">
    <property type="entry name" value="Quinoprotein_ADH-like_sf"/>
</dbReference>
<dbReference type="PANTHER" id="PTHR34512">
    <property type="entry name" value="CELL SURFACE PROTEIN"/>
    <property type="match status" value="1"/>
</dbReference>